<dbReference type="InterPro" id="IPR029787">
    <property type="entry name" value="Nucleotide_cyclase"/>
</dbReference>
<feature type="transmembrane region" description="Helical" evidence="1">
    <location>
        <begin position="9"/>
        <end position="28"/>
    </location>
</feature>
<proteinExistence type="predicted"/>
<feature type="domain" description="EAL" evidence="2">
    <location>
        <begin position="508"/>
        <end position="761"/>
    </location>
</feature>
<evidence type="ECO:0000256" key="1">
    <source>
        <dbReference type="SAM" id="Phobius"/>
    </source>
</evidence>
<evidence type="ECO:0000259" key="3">
    <source>
        <dbReference type="PROSITE" id="PS50887"/>
    </source>
</evidence>
<feature type="transmembrane region" description="Helical" evidence="1">
    <location>
        <begin position="63"/>
        <end position="85"/>
    </location>
</feature>
<gene>
    <name evidence="4" type="ORF">ACFPPD_04945</name>
</gene>
<dbReference type="Proteomes" id="UP001596105">
    <property type="component" value="Unassembled WGS sequence"/>
</dbReference>
<feature type="transmembrane region" description="Helical" evidence="1">
    <location>
        <begin position="197"/>
        <end position="217"/>
    </location>
</feature>
<reference evidence="5" key="1">
    <citation type="journal article" date="2019" name="Int. J. Syst. Evol. Microbiol.">
        <title>The Global Catalogue of Microorganisms (GCM) 10K type strain sequencing project: providing services to taxonomists for standard genome sequencing and annotation.</title>
        <authorList>
            <consortium name="The Broad Institute Genomics Platform"/>
            <consortium name="The Broad Institute Genome Sequencing Center for Infectious Disease"/>
            <person name="Wu L."/>
            <person name="Ma J."/>
        </authorList>
    </citation>
    <scope>NUCLEOTIDE SEQUENCE [LARGE SCALE GENOMIC DNA]</scope>
    <source>
        <strain evidence="5">CCUG 57113</strain>
    </source>
</reference>
<dbReference type="SUPFAM" id="SSF55073">
    <property type="entry name" value="Nucleotide cyclase"/>
    <property type="match status" value="1"/>
</dbReference>
<dbReference type="InterPro" id="IPR043128">
    <property type="entry name" value="Rev_trsase/Diguanyl_cyclase"/>
</dbReference>
<feature type="transmembrane region" description="Helical" evidence="1">
    <location>
        <begin position="91"/>
        <end position="117"/>
    </location>
</feature>
<dbReference type="CDD" id="cd01949">
    <property type="entry name" value="GGDEF"/>
    <property type="match status" value="1"/>
</dbReference>
<feature type="transmembrane region" description="Helical" evidence="1">
    <location>
        <begin position="129"/>
        <end position="148"/>
    </location>
</feature>
<dbReference type="PROSITE" id="PS50887">
    <property type="entry name" value="GGDEF"/>
    <property type="match status" value="1"/>
</dbReference>
<keyword evidence="5" id="KW-1185">Reference proteome</keyword>
<dbReference type="PANTHER" id="PTHR44757:SF2">
    <property type="entry name" value="BIOFILM ARCHITECTURE MAINTENANCE PROTEIN MBAA"/>
    <property type="match status" value="1"/>
</dbReference>
<feature type="transmembrane region" description="Helical" evidence="1">
    <location>
        <begin position="293"/>
        <end position="316"/>
    </location>
</feature>
<feature type="domain" description="GGDEF" evidence="3">
    <location>
        <begin position="366"/>
        <end position="499"/>
    </location>
</feature>
<organism evidence="4 5">
    <name type="scientific">Cohnella suwonensis</name>
    <dbReference type="NCBI Taxonomy" id="696072"/>
    <lineage>
        <taxon>Bacteria</taxon>
        <taxon>Bacillati</taxon>
        <taxon>Bacillota</taxon>
        <taxon>Bacilli</taxon>
        <taxon>Bacillales</taxon>
        <taxon>Paenibacillaceae</taxon>
        <taxon>Cohnella</taxon>
    </lineage>
</organism>
<dbReference type="PROSITE" id="PS50883">
    <property type="entry name" value="EAL"/>
    <property type="match status" value="1"/>
</dbReference>
<comment type="caution">
    <text evidence="4">The sequence shown here is derived from an EMBL/GenBank/DDBJ whole genome shotgun (WGS) entry which is preliminary data.</text>
</comment>
<dbReference type="Gene3D" id="3.30.70.270">
    <property type="match status" value="1"/>
</dbReference>
<dbReference type="InterPro" id="IPR001633">
    <property type="entry name" value="EAL_dom"/>
</dbReference>
<feature type="transmembrane region" description="Helical" evidence="1">
    <location>
        <begin position="268"/>
        <end position="287"/>
    </location>
</feature>
<dbReference type="InterPro" id="IPR035919">
    <property type="entry name" value="EAL_sf"/>
</dbReference>
<feature type="transmembrane region" description="Helical" evidence="1">
    <location>
        <begin position="168"/>
        <end position="185"/>
    </location>
</feature>
<dbReference type="SMART" id="SM00052">
    <property type="entry name" value="EAL"/>
    <property type="match status" value="1"/>
</dbReference>
<dbReference type="Gene3D" id="3.20.20.450">
    <property type="entry name" value="EAL domain"/>
    <property type="match status" value="1"/>
</dbReference>
<keyword evidence="1" id="KW-0812">Transmembrane</keyword>
<dbReference type="SMART" id="SM00267">
    <property type="entry name" value="GGDEF"/>
    <property type="match status" value="1"/>
</dbReference>
<dbReference type="Pfam" id="PF00563">
    <property type="entry name" value="EAL"/>
    <property type="match status" value="1"/>
</dbReference>
<dbReference type="RefSeq" id="WP_209746377.1">
    <property type="nucleotide sequence ID" value="NZ_JBHSMH010000007.1"/>
</dbReference>
<keyword evidence="1" id="KW-0472">Membrane</keyword>
<dbReference type="PANTHER" id="PTHR44757">
    <property type="entry name" value="DIGUANYLATE CYCLASE DGCP"/>
    <property type="match status" value="1"/>
</dbReference>
<dbReference type="SUPFAM" id="SSF141868">
    <property type="entry name" value="EAL domain-like"/>
    <property type="match status" value="1"/>
</dbReference>
<evidence type="ECO:0000313" key="4">
    <source>
        <dbReference type="EMBL" id="MFC5468057.1"/>
    </source>
</evidence>
<protein>
    <submittedName>
        <fullName evidence="4">EAL domain-containing protein</fullName>
    </submittedName>
</protein>
<sequence>MGSLSSKKFVFTMMLVYFAVAYGLDYWFSNVRHAVLVLQLFPPAAASYYLLQAGRKHRDGVRTFWYMMAAGCASYFAAQLIWVYYDWIFGITPMISIADLFWDLQNFLYIAAFGYIHFKEKRVFQGIRFGFDILILMLAVTTVSWQFGVRPYLESLFSNHSSLATLTALFYPISDLFLVVSLFAVHMAYRPLFHKAALSYMTIGFIVFIAYDSFYFYLTASNSYEPGGWMDSLCDIALFLLAFAGISSVGIPQEQAKSRSGSGNAGKVFVRVVLPYVGLLVLLVFMIDRIAVVDGIVIGSAVMIVLILIRQVTVLLENDSLLGKLRKALAQARYLANHDALSELPNRRYFEKMLMEAIEEAARVGERIAVLFMDLDRFKYMNDSFGHLKGDLVIRHVAERLKQVMNEDRIVARLAGDEFTVLVRHVGSRQELAGLAQSILAAVATPYVLDHVELQTTASVGVAVFPEDGAEVAKLMKRADAAMYKAKERGGNKYEFYQSALDGIHRNKIKLERSLRKALEREEFVLYYQPQVSAADGTAGGAEALIRWVHDGRFVSPGDFIPVAEETGLIVPIGDWVMRTACRQAKLWQDAGMPQMKMGINVSPVQLQQDDFVETVTRILSETGFQPHLLVLEITEGIAIRDIQDTVDKLVALKAMGIRISMDDFGTGYSSLGFLQTFKVDELKIAQTFISHIAEKDDHAQIVKAIVAMAHSLELDVIAEGVETREQFAIMRELQCDWIQGYYFCKPMPSEEFERYLDERGRKHLQSTRL</sequence>
<dbReference type="Pfam" id="PF00990">
    <property type="entry name" value="GGDEF"/>
    <property type="match status" value="1"/>
</dbReference>
<dbReference type="CDD" id="cd01948">
    <property type="entry name" value="EAL"/>
    <property type="match status" value="1"/>
</dbReference>
<evidence type="ECO:0000313" key="5">
    <source>
        <dbReference type="Proteomes" id="UP001596105"/>
    </source>
</evidence>
<feature type="transmembrane region" description="Helical" evidence="1">
    <location>
        <begin position="34"/>
        <end position="51"/>
    </location>
</feature>
<dbReference type="NCBIfam" id="TIGR00254">
    <property type="entry name" value="GGDEF"/>
    <property type="match status" value="1"/>
</dbReference>
<dbReference type="InterPro" id="IPR052155">
    <property type="entry name" value="Biofilm_reg_signaling"/>
</dbReference>
<dbReference type="InterPro" id="IPR000160">
    <property type="entry name" value="GGDEF_dom"/>
</dbReference>
<accession>A0ABW0LSV4</accession>
<name>A0ABW0LSV4_9BACL</name>
<dbReference type="EMBL" id="JBHSMH010000007">
    <property type="protein sequence ID" value="MFC5468057.1"/>
    <property type="molecule type" value="Genomic_DNA"/>
</dbReference>
<keyword evidence="1" id="KW-1133">Transmembrane helix</keyword>
<evidence type="ECO:0000259" key="2">
    <source>
        <dbReference type="PROSITE" id="PS50883"/>
    </source>
</evidence>